<comment type="caution">
    <text evidence="2">The sequence shown here is derived from an EMBL/GenBank/DDBJ whole genome shotgun (WGS) entry which is preliminary data.</text>
</comment>
<evidence type="ECO:0000313" key="2">
    <source>
        <dbReference type="EMBL" id="KAK6188805.1"/>
    </source>
</evidence>
<dbReference type="PANTHER" id="PTHR46599:SF2">
    <property type="entry name" value="PIGGYBAC TRANSPOSABLE ELEMENT-DERIVED PROTEIN 4-LIKE"/>
    <property type="match status" value="1"/>
</dbReference>
<organism evidence="2 3">
    <name type="scientific">Patella caerulea</name>
    <name type="common">Rayed Mediterranean limpet</name>
    <dbReference type="NCBI Taxonomy" id="87958"/>
    <lineage>
        <taxon>Eukaryota</taxon>
        <taxon>Metazoa</taxon>
        <taxon>Spiralia</taxon>
        <taxon>Lophotrochozoa</taxon>
        <taxon>Mollusca</taxon>
        <taxon>Gastropoda</taxon>
        <taxon>Patellogastropoda</taxon>
        <taxon>Patelloidea</taxon>
        <taxon>Patellidae</taxon>
        <taxon>Patella</taxon>
    </lineage>
</organism>
<name>A0AAN8KAN8_PATCE</name>
<proteinExistence type="predicted"/>
<dbReference type="InterPro" id="IPR029526">
    <property type="entry name" value="PGBD"/>
</dbReference>
<accession>A0AAN8KAN8</accession>
<protein>
    <recommendedName>
        <fullName evidence="1">PiggyBac transposable element-derived protein domain-containing protein</fullName>
    </recommendedName>
</protein>
<gene>
    <name evidence="2" type="ORF">SNE40_004906</name>
</gene>
<dbReference type="Pfam" id="PF13843">
    <property type="entry name" value="DDE_Tnp_1_7"/>
    <property type="match status" value="1"/>
</dbReference>
<evidence type="ECO:0000313" key="3">
    <source>
        <dbReference type="Proteomes" id="UP001347796"/>
    </source>
</evidence>
<evidence type="ECO:0000259" key="1">
    <source>
        <dbReference type="Pfam" id="PF13843"/>
    </source>
</evidence>
<dbReference type="PANTHER" id="PTHR46599">
    <property type="entry name" value="PIGGYBAC TRANSPOSABLE ELEMENT-DERIVED PROTEIN 4"/>
    <property type="match status" value="1"/>
</dbReference>
<feature type="domain" description="PiggyBac transposable element-derived protein" evidence="1">
    <location>
        <begin position="3"/>
        <end position="101"/>
    </location>
</feature>
<keyword evidence="3" id="KW-1185">Reference proteome</keyword>
<dbReference type="Proteomes" id="UP001347796">
    <property type="component" value="Unassembled WGS sequence"/>
</dbReference>
<dbReference type="AlphaFoldDB" id="A0AAN8KAN8"/>
<sequence>MIVSTGNFYTSPALFKELLADGMTAQSTCCMNRKNWPAEFTKQNGKKQGESVIVQEGQMTAGVWKGKRDVPFISTADDPTYNVEVNRQQKNGSMRTVACSKTII</sequence>
<dbReference type="EMBL" id="JAZGQO010000003">
    <property type="protein sequence ID" value="KAK6188805.1"/>
    <property type="molecule type" value="Genomic_DNA"/>
</dbReference>
<reference evidence="2 3" key="1">
    <citation type="submission" date="2024-01" db="EMBL/GenBank/DDBJ databases">
        <title>The genome of the rayed Mediterranean limpet Patella caerulea (Linnaeus, 1758).</title>
        <authorList>
            <person name="Anh-Thu Weber A."/>
            <person name="Halstead-Nussloch G."/>
        </authorList>
    </citation>
    <scope>NUCLEOTIDE SEQUENCE [LARGE SCALE GENOMIC DNA]</scope>
    <source>
        <strain evidence="2">AATW-2023a</strain>
        <tissue evidence="2">Whole specimen</tissue>
    </source>
</reference>